<comment type="caution">
    <text evidence="1">The sequence shown here is derived from an EMBL/GenBank/DDBJ whole genome shotgun (WGS) entry which is preliminary data.</text>
</comment>
<dbReference type="SUPFAM" id="SSF53474">
    <property type="entry name" value="alpha/beta-Hydrolases"/>
    <property type="match status" value="1"/>
</dbReference>
<gene>
    <name evidence="1" type="ORF">BZG36_01030</name>
</gene>
<dbReference type="Proteomes" id="UP000242875">
    <property type="component" value="Unassembled WGS sequence"/>
</dbReference>
<sequence length="278" mass="31984">MQPEKEEEATVYVRGFMTDRERVEDFALWTRSHSMLVQSPKHRWGPLALGYNWRSGQPRLNYVVPWAPIYWITTRLPAGIVIPSPSLLATFFLADLSMHLVKLTYQYHKANFRSSEYASELSNVLRTLRQKHPKLRVISHSLGCHHVLKALQLMDLSERPDVVHLLAPAVKESEFDGILHRGIAREKTFLYYTRRDITLYILFRYVLAGWTKLGYGEPAMGEVGVKHKSSNHYSNLVEIDTAPFFGRNVHTGYAAKFGNMAQVDFDAVERGKLDFPSF</sequence>
<name>A0A261Y6A3_9FUNG</name>
<reference evidence="1 2" key="1">
    <citation type="journal article" date="2017" name="Mycologia">
        <title>Bifiguratus adelaidae, gen. et sp. nov., a new member of Mucoromycotina in endophytic and soil-dwelling habitats.</title>
        <authorList>
            <person name="Torres-Cruz T.J."/>
            <person name="Billingsley Tobias T.L."/>
            <person name="Almatruk M."/>
            <person name="Hesse C."/>
            <person name="Kuske C.R."/>
            <person name="Desiro A."/>
            <person name="Benucci G.M."/>
            <person name="Bonito G."/>
            <person name="Stajich J.E."/>
            <person name="Dunlap C."/>
            <person name="Arnold A.E."/>
            <person name="Porras-Alfaro A."/>
        </authorList>
    </citation>
    <scope>NUCLEOTIDE SEQUENCE [LARGE SCALE GENOMIC DNA]</scope>
    <source>
        <strain evidence="1 2">AZ0501</strain>
    </source>
</reference>
<organism evidence="1 2">
    <name type="scientific">Bifiguratus adelaidae</name>
    <dbReference type="NCBI Taxonomy" id="1938954"/>
    <lineage>
        <taxon>Eukaryota</taxon>
        <taxon>Fungi</taxon>
        <taxon>Fungi incertae sedis</taxon>
        <taxon>Mucoromycota</taxon>
        <taxon>Mucoromycotina</taxon>
        <taxon>Endogonomycetes</taxon>
        <taxon>Endogonales</taxon>
        <taxon>Endogonales incertae sedis</taxon>
        <taxon>Bifiguratus</taxon>
    </lineage>
</organism>
<evidence type="ECO:0000313" key="2">
    <source>
        <dbReference type="Proteomes" id="UP000242875"/>
    </source>
</evidence>
<dbReference type="InterPro" id="IPR010297">
    <property type="entry name" value="DUF900_hydrolase"/>
</dbReference>
<dbReference type="AlphaFoldDB" id="A0A261Y6A3"/>
<keyword evidence="2" id="KW-1185">Reference proteome</keyword>
<dbReference type="Pfam" id="PF05990">
    <property type="entry name" value="DUF900"/>
    <property type="match status" value="1"/>
</dbReference>
<accession>A0A261Y6A3</accession>
<protein>
    <submittedName>
        <fullName evidence="1">Uncharacterized protein</fullName>
    </submittedName>
</protein>
<proteinExistence type="predicted"/>
<dbReference type="EMBL" id="MVBO01000006">
    <property type="protein sequence ID" value="OZJ06129.1"/>
    <property type="molecule type" value="Genomic_DNA"/>
</dbReference>
<dbReference type="InterPro" id="IPR029058">
    <property type="entry name" value="AB_hydrolase_fold"/>
</dbReference>
<evidence type="ECO:0000313" key="1">
    <source>
        <dbReference type="EMBL" id="OZJ06129.1"/>
    </source>
</evidence>
<dbReference type="OrthoDB" id="10258358at2759"/>